<proteinExistence type="predicted"/>
<sequence length="120" mass="13666">MACHRKSSKSKDVSEEDSILKIASLGPGLEAKFDELKFEIVHKIEKELVDAQNARDFITHKYDELCNKIQYLTELDATVLGFRTDVKAIEKQISELSMRVDDIEKRTICQEVASLTSSLF</sequence>
<evidence type="ECO:0000313" key="1">
    <source>
        <dbReference type="EMBL" id="CAB3232482.1"/>
    </source>
</evidence>
<evidence type="ECO:0000313" key="4">
    <source>
        <dbReference type="Proteomes" id="UP000494256"/>
    </source>
</evidence>
<reference evidence="3 4" key="1">
    <citation type="submission" date="2020-04" db="EMBL/GenBank/DDBJ databases">
        <authorList>
            <person name="Wallbank WR R."/>
            <person name="Pardo Diaz C."/>
            <person name="Kozak K."/>
            <person name="Martin S."/>
            <person name="Jiggins C."/>
            <person name="Moest M."/>
            <person name="Warren A I."/>
            <person name="Byers J.R.P. K."/>
            <person name="Montejo-Kovacevich G."/>
            <person name="Yen C E."/>
        </authorList>
    </citation>
    <scope>NUCLEOTIDE SEQUENCE [LARGE SCALE GENOMIC DNA]</scope>
</reference>
<dbReference type="AlphaFoldDB" id="A0A8S0ZGT8"/>
<dbReference type="EMBL" id="CADEBD010000290">
    <property type="protein sequence ID" value="CAB3232482.1"/>
    <property type="molecule type" value="Genomic_DNA"/>
</dbReference>
<comment type="caution">
    <text evidence="1">The sequence shown here is derived from an EMBL/GenBank/DDBJ whole genome shotgun (WGS) entry which is preliminary data.</text>
</comment>
<organism evidence="1 4">
    <name type="scientific">Arctia plantaginis</name>
    <name type="common">Wood tiger moth</name>
    <name type="synonym">Phalaena plantaginis</name>
    <dbReference type="NCBI Taxonomy" id="874455"/>
    <lineage>
        <taxon>Eukaryota</taxon>
        <taxon>Metazoa</taxon>
        <taxon>Ecdysozoa</taxon>
        <taxon>Arthropoda</taxon>
        <taxon>Hexapoda</taxon>
        <taxon>Insecta</taxon>
        <taxon>Pterygota</taxon>
        <taxon>Neoptera</taxon>
        <taxon>Endopterygota</taxon>
        <taxon>Lepidoptera</taxon>
        <taxon>Glossata</taxon>
        <taxon>Ditrysia</taxon>
        <taxon>Noctuoidea</taxon>
        <taxon>Erebidae</taxon>
        <taxon>Arctiinae</taxon>
        <taxon>Arctia</taxon>
    </lineage>
</organism>
<dbReference type="Proteomes" id="UP000494106">
    <property type="component" value="Unassembled WGS sequence"/>
</dbReference>
<evidence type="ECO:0000313" key="3">
    <source>
        <dbReference type="Proteomes" id="UP000494106"/>
    </source>
</evidence>
<gene>
    <name evidence="2" type="ORF">APLA_LOCUS16573</name>
    <name evidence="1" type="ORF">APLA_LOCUS5682</name>
</gene>
<dbReference type="OrthoDB" id="7239122at2759"/>
<dbReference type="EMBL" id="CADEBC010000598">
    <property type="protein sequence ID" value="CAB3258533.1"/>
    <property type="molecule type" value="Genomic_DNA"/>
</dbReference>
<protein>
    <submittedName>
        <fullName evidence="1">Uncharacterized protein</fullName>
    </submittedName>
</protein>
<name>A0A8S0ZGT8_ARCPL</name>
<accession>A0A8S0ZGT8</accession>
<dbReference type="Proteomes" id="UP000494256">
    <property type="component" value="Unassembled WGS sequence"/>
</dbReference>
<evidence type="ECO:0000313" key="2">
    <source>
        <dbReference type="EMBL" id="CAB3258533.1"/>
    </source>
</evidence>
<keyword evidence="3" id="KW-1185">Reference proteome</keyword>